<keyword evidence="3 6" id="KW-0812">Transmembrane</keyword>
<dbReference type="GO" id="GO:0022857">
    <property type="term" value="F:transmembrane transporter activity"/>
    <property type="evidence" value="ECO:0007669"/>
    <property type="project" value="TreeGrafter"/>
</dbReference>
<dbReference type="AlphaFoldDB" id="A0A948X8T3"/>
<name>A0A948X8T3_9BACT</name>
<evidence type="ECO:0000256" key="5">
    <source>
        <dbReference type="ARBA" id="ARBA00023136"/>
    </source>
</evidence>
<dbReference type="GO" id="GO:0005886">
    <property type="term" value="C:plasma membrane"/>
    <property type="evidence" value="ECO:0007669"/>
    <property type="project" value="UniProtKB-SubCell"/>
</dbReference>
<feature type="transmembrane region" description="Helical" evidence="6">
    <location>
        <begin position="414"/>
        <end position="436"/>
    </location>
</feature>
<comment type="subcellular location">
    <subcellularLocation>
        <location evidence="1">Cell membrane</location>
        <topology evidence="1">Multi-pass membrane protein</topology>
    </subcellularLocation>
</comment>
<dbReference type="PANTHER" id="PTHR30572">
    <property type="entry name" value="MEMBRANE COMPONENT OF TRANSPORTER-RELATED"/>
    <property type="match status" value="1"/>
</dbReference>
<feature type="transmembrane region" description="Helical" evidence="6">
    <location>
        <begin position="752"/>
        <end position="775"/>
    </location>
</feature>
<keyword evidence="2" id="KW-1003">Cell membrane</keyword>
<feature type="transmembrane region" description="Helical" evidence="6">
    <location>
        <begin position="370"/>
        <end position="393"/>
    </location>
</feature>
<feature type="domain" description="ABC3 transporter permease C-terminal" evidence="7">
    <location>
        <begin position="282"/>
        <end position="397"/>
    </location>
</feature>
<dbReference type="Pfam" id="PF02687">
    <property type="entry name" value="FtsX"/>
    <property type="match status" value="2"/>
</dbReference>
<feature type="transmembrane region" description="Helical" evidence="6">
    <location>
        <begin position="327"/>
        <end position="350"/>
    </location>
</feature>
<reference evidence="9" key="2">
    <citation type="submission" date="2021-04" db="EMBL/GenBank/DDBJ databases">
        <authorList>
            <person name="Gilroy R."/>
        </authorList>
    </citation>
    <scope>NUCLEOTIDE SEQUENCE</scope>
    <source>
        <strain evidence="9">8470</strain>
    </source>
</reference>
<comment type="caution">
    <text evidence="9">The sequence shown here is derived from an EMBL/GenBank/DDBJ whole genome shotgun (WGS) entry which is preliminary data.</text>
</comment>
<dbReference type="InterPro" id="IPR025857">
    <property type="entry name" value="MacB_PCD"/>
</dbReference>
<organism evidence="9 10">
    <name type="scientific">Candidatus Phocaeicola excrementipullorum</name>
    <dbReference type="NCBI Taxonomy" id="2838731"/>
    <lineage>
        <taxon>Bacteria</taxon>
        <taxon>Pseudomonadati</taxon>
        <taxon>Bacteroidota</taxon>
        <taxon>Bacteroidia</taxon>
        <taxon>Bacteroidales</taxon>
        <taxon>Bacteroidaceae</taxon>
        <taxon>Phocaeicola</taxon>
    </lineage>
</organism>
<dbReference type="InterPro" id="IPR050250">
    <property type="entry name" value="Macrolide_Exporter_MacB"/>
</dbReference>
<dbReference type="EMBL" id="JAHLFJ010000100">
    <property type="protein sequence ID" value="MBU3857083.1"/>
    <property type="molecule type" value="Genomic_DNA"/>
</dbReference>
<evidence type="ECO:0000313" key="9">
    <source>
        <dbReference type="EMBL" id="MBU3857083.1"/>
    </source>
</evidence>
<protein>
    <submittedName>
        <fullName evidence="9">ABC transporter permease</fullName>
    </submittedName>
</protein>
<dbReference type="PANTHER" id="PTHR30572:SF18">
    <property type="entry name" value="ABC-TYPE MACROLIDE FAMILY EXPORT SYSTEM PERMEASE COMPONENT 2"/>
    <property type="match status" value="1"/>
</dbReference>
<evidence type="ECO:0000256" key="3">
    <source>
        <dbReference type="ARBA" id="ARBA00022692"/>
    </source>
</evidence>
<dbReference type="InterPro" id="IPR003838">
    <property type="entry name" value="ABC3_permease_C"/>
</dbReference>
<feature type="domain" description="MacB-like periplasmic core" evidence="8">
    <location>
        <begin position="20"/>
        <end position="239"/>
    </location>
</feature>
<dbReference type="Proteomes" id="UP000784286">
    <property type="component" value="Unassembled WGS sequence"/>
</dbReference>
<proteinExistence type="predicted"/>
<gene>
    <name evidence="9" type="ORF">H9928_11185</name>
</gene>
<evidence type="ECO:0000256" key="6">
    <source>
        <dbReference type="SAM" id="Phobius"/>
    </source>
</evidence>
<evidence type="ECO:0000259" key="7">
    <source>
        <dbReference type="Pfam" id="PF02687"/>
    </source>
</evidence>
<feature type="domain" description="ABC3 transporter permease C-terminal" evidence="7">
    <location>
        <begin position="669"/>
        <end position="782"/>
    </location>
</feature>
<keyword evidence="4 6" id="KW-1133">Transmembrane helix</keyword>
<evidence type="ECO:0000256" key="2">
    <source>
        <dbReference type="ARBA" id="ARBA00022475"/>
    </source>
</evidence>
<dbReference type="Pfam" id="PF12704">
    <property type="entry name" value="MacB_PCD"/>
    <property type="match status" value="1"/>
</dbReference>
<evidence type="ECO:0000256" key="4">
    <source>
        <dbReference type="ARBA" id="ARBA00022989"/>
    </source>
</evidence>
<evidence type="ECO:0000259" key="8">
    <source>
        <dbReference type="Pfam" id="PF12704"/>
    </source>
</evidence>
<feature type="transmembrane region" description="Helical" evidence="6">
    <location>
        <begin position="718"/>
        <end position="737"/>
    </location>
</feature>
<evidence type="ECO:0000313" key="10">
    <source>
        <dbReference type="Proteomes" id="UP000784286"/>
    </source>
</evidence>
<accession>A0A948X8T3</accession>
<sequence length="789" mass="88226">MKKALKSLFWKGEANVVKILCLGVGLAIGLTLLAEVIFQRSYDNFIPRLEDTYRVGERYMRPSDGGLKEYTQVSGAVAPGLKAYCPEVEAATRFTEFTADAFVSEDKKEVLCNIYMCDSSFFDVFPLPILMGEPPRTGLEKAGCGYISRELFETLGQDIIGRTLTWKAFPKFRFTVVGVFEDMPENTHLPRFNVALALPTVAWVSWDGRNNWVGNDRYKGYVRLRAGTDPEQLRPNIRRMIDDNVSEELKGTGSELDYALQPVKEIFVSSDYNRVMNIVFLSFAVIMLLSSLLNYVLLSISSMVSRAKSIATYRCYGAGRSDICRMILAESCLHVGILSLGLAVLVIFGMQDFLQMQLGHSLKSLFTPSALAMCVLVVLAVVIICGVAPGWLYARIPVTYAYRRYSESKKNWKLGLLFVQFLLSSLFVSLLAVIGLQYHALTNYDAGFDYKHVLVVGLSGTEDNERERCIQELKALPDVASLSWGYCSPVSKCSGNNVYNPETGEVYMNVADMYDVGDDYHKTFQIPVIEGSVFTPHLQDTVTRQVMVSRKFVKRMEELAGWKGSPVGKAFFLSEHGGPLTVCGVYEEIHLGSQLAESRDERPTVMFYQGKPSGVLFIRVHRMSPETVGQVQKVVDRTLTSQEKIVTSLDSQMSSLYDSLLRVRNSVFFAGLCVLVIALVGLFAYIRDEVLRRRSEIAIRIIHGAKVSDVERLLLSDLLKVAVPSVLLGGLVAWRISESLLELFAVKIGLTWYLFALCMAAVLLAVMMLAAWLVWRTARTNPTENLRAE</sequence>
<keyword evidence="5 6" id="KW-0472">Membrane</keyword>
<evidence type="ECO:0000256" key="1">
    <source>
        <dbReference type="ARBA" id="ARBA00004651"/>
    </source>
</evidence>
<reference evidence="9" key="1">
    <citation type="journal article" date="2021" name="PeerJ">
        <title>Extensive microbial diversity within the chicken gut microbiome revealed by metagenomics and culture.</title>
        <authorList>
            <person name="Gilroy R."/>
            <person name="Ravi A."/>
            <person name="Getino M."/>
            <person name="Pursley I."/>
            <person name="Horton D.L."/>
            <person name="Alikhan N.F."/>
            <person name="Baker D."/>
            <person name="Gharbi K."/>
            <person name="Hall N."/>
            <person name="Watson M."/>
            <person name="Adriaenssens E.M."/>
            <person name="Foster-Nyarko E."/>
            <person name="Jarju S."/>
            <person name="Secka A."/>
            <person name="Antonio M."/>
            <person name="Oren A."/>
            <person name="Chaudhuri R.R."/>
            <person name="La Ragione R."/>
            <person name="Hildebrand F."/>
            <person name="Pallen M.J."/>
        </authorList>
    </citation>
    <scope>NUCLEOTIDE SEQUENCE</scope>
    <source>
        <strain evidence="9">8470</strain>
    </source>
</reference>
<feature type="transmembrane region" description="Helical" evidence="6">
    <location>
        <begin position="667"/>
        <end position="686"/>
    </location>
</feature>
<feature type="transmembrane region" description="Helical" evidence="6">
    <location>
        <begin position="278"/>
        <end position="298"/>
    </location>
</feature>